<dbReference type="Pfam" id="PF05649">
    <property type="entry name" value="Peptidase_M13_N"/>
    <property type="match status" value="1"/>
</dbReference>
<feature type="domain" description="Peptidase M13 C-terminal" evidence="9">
    <location>
        <begin position="494"/>
        <end position="695"/>
    </location>
</feature>
<keyword evidence="4" id="KW-0479">Metal-binding</keyword>
<dbReference type="PROSITE" id="PS51257">
    <property type="entry name" value="PROKAR_LIPOPROTEIN"/>
    <property type="match status" value="1"/>
</dbReference>
<comment type="cofactor">
    <cofactor evidence="1">
        <name>Zn(2+)</name>
        <dbReference type="ChEBI" id="CHEBI:29105"/>
    </cofactor>
</comment>
<sequence length="698" mass="78691">MKKSVLGVLGLCAIATLSACSDDKPATTQTDTKPEATQTPVAEAVSATLSSGVDFDNFDRTVRPQDDFYSYVNGGWLKSAEIPGDRTSIGAFYDLREKSKEDVKAIIEEVAAQKDLAEGSDEQKVADLYRSYMDVETLNKLGVQPLEAELKKIAAIENKAQLAEYFAHSQIVGGGTPMAFYIGVDAKNSSRYATHIWQYGLSLPERDYYFNEEERFVNIRKAYVEHIEKMFNLAGFDNAKQAAQTVMALETAIAEHHWDKVAVRDSTKRYNKYELADLKTLAPNFNWDGYLKVLGGDKQPDIIINQPSFIEGLTGLVDTLPLDEWKTYLKWQLLTNYASLMSEELDQENFNFFSKTLNGQQEQEPRWKRGVSSVNSTLGEVVGKVYVKEHFAPEAKARMQELVENLRKAYGASIDELEWMSPETKVKAKEKLAKFNPKIGYPDQWQDYDALVIKSDELVGNKIRASRVEHDRQLAKLGGPIQKWEWFMTPQTVNAYYNPTMNEIVFPAAILQPPFFNMEADDAVNYGGIGAVIGHEMGHGFDDQGSKYDGEGNLKNWWTDSDLEKFQQLGKALVAQYNGYQVFDDLTVNGELTLGENIGDLSGATIAYKAYKMSLNGKEAPVIDGLTGDERFFIGFTQIWRAKFKEEAMRNRVATDPHSPAKFRAIGALSNMPEFYQTFEVKEGHEMYIPAEKQVKIW</sequence>
<dbReference type="PRINTS" id="PR00786">
    <property type="entry name" value="NEPRILYSIN"/>
</dbReference>
<accession>A0ABT0NBK0</accession>
<dbReference type="CDD" id="cd08662">
    <property type="entry name" value="M13"/>
    <property type="match status" value="1"/>
</dbReference>
<dbReference type="InterPro" id="IPR018497">
    <property type="entry name" value="Peptidase_M13_C"/>
</dbReference>
<organism evidence="11 12">
    <name type="scientific">Shewanella corallii</name>
    <dbReference type="NCBI Taxonomy" id="560080"/>
    <lineage>
        <taxon>Bacteria</taxon>
        <taxon>Pseudomonadati</taxon>
        <taxon>Pseudomonadota</taxon>
        <taxon>Gammaproteobacteria</taxon>
        <taxon>Alteromonadales</taxon>
        <taxon>Shewanellaceae</taxon>
        <taxon>Shewanella</taxon>
    </lineage>
</organism>
<evidence type="ECO:0000313" key="12">
    <source>
        <dbReference type="Proteomes" id="UP001202831"/>
    </source>
</evidence>
<feature type="signal peptide" evidence="8">
    <location>
        <begin position="1"/>
        <end position="21"/>
    </location>
</feature>
<evidence type="ECO:0000256" key="4">
    <source>
        <dbReference type="ARBA" id="ARBA00022723"/>
    </source>
</evidence>
<dbReference type="InterPro" id="IPR042089">
    <property type="entry name" value="Peptidase_M13_dom_2"/>
</dbReference>
<evidence type="ECO:0000256" key="7">
    <source>
        <dbReference type="ARBA" id="ARBA00023049"/>
    </source>
</evidence>
<evidence type="ECO:0000256" key="8">
    <source>
        <dbReference type="SAM" id="SignalP"/>
    </source>
</evidence>
<dbReference type="PROSITE" id="PS51885">
    <property type="entry name" value="NEPRILYSIN"/>
    <property type="match status" value="1"/>
</dbReference>
<comment type="similarity">
    <text evidence="2">Belongs to the peptidase M13 family.</text>
</comment>
<dbReference type="Gene3D" id="3.40.390.10">
    <property type="entry name" value="Collagenase (Catalytic Domain)"/>
    <property type="match status" value="1"/>
</dbReference>
<dbReference type="InterPro" id="IPR024079">
    <property type="entry name" value="MetalloPept_cat_dom_sf"/>
</dbReference>
<dbReference type="PANTHER" id="PTHR11733:SF167">
    <property type="entry name" value="FI17812P1-RELATED"/>
    <property type="match status" value="1"/>
</dbReference>
<comment type="caution">
    <text evidence="11">The sequence shown here is derived from an EMBL/GenBank/DDBJ whole genome shotgun (WGS) entry which is preliminary data.</text>
</comment>
<keyword evidence="12" id="KW-1185">Reference proteome</keyword>
<reference evidence="11 12" key="1">
    <citation type="submission" date="2022-01" db="EMBL/GenBank/DDBJ databases">
        <title>Whole genome-based taxonomy of the Shewanellaceae.</title>
        <authorList>
            <person name="Martin-Rodriguez A.J."/>
        </authorList>
    </citation>
    <scope>NUCLEOTIDE SEQUENCE [LARGE SCALE GENOMIC DNA]</scope>
    <source>
        <strain evidence="11 12">DSM 21332</strain>
    </source>
</reference>
<keyword evidence="6" id="KW-0862">Zinc</keyword>
<evidence type="ECO:0000313" key="11">
    <source>
        <dbReference type="EMBL" id="MCL2915848.1"/>
    </source>
</evidence>
<keyword evidence="5" id="KW-0378">Hydrolase</keyword>
<keyword evidence="3" id="KW-0645">Protease</keyword>
<evidence type="ECO:0000256" key="3">
    <source>
        <dbReference type="ARBA" id="ARBA00022670"/>
    </source>
</evidence>
<evidence type="ECO:0000256" key="2">
    <source>
        <dbReference type="ARBA" id="ARBA00007357"/>
    </source>
</evidence>
<feature type="domain" description="Peptidase M13 N-terminal" evidence="10">
    <location>
        <begin position="64"/>
        <end position="442"/>
    </location>
</feature>
<keyword evidence="8" id="KW-0732">Signal</keyword>
<evidence type="ECO:0000256" key="5">
    <source>
        <dbReference type="ARBA" id="ARBA00022801"/>
    </source>
</evidence>
<proteinExistence type="inferred from homology"/>
<dbReference type="SUPFAM" id="SSF55486">
    <property type="entry name" value="Metalloproteases ('zincins'), catalytic domain"/>
    <property type="match status" value="1"/>
</dbReference>
<dbReference type="RefSeq" id="WP_249250409.1">
    <property type="nucleotide sequence ID" value="NZ_JAKIKT010000009.1"/>
</dbReference>
<name>A0ABT0NBK0_9GAMM</name>
<feature type="chain" id="PRO_5046546092" evidence="8">
    <location>
        <begin position="22"/>
        <end position="698"/>
    </location>
</feature>
<gene>
    <name evidence="11" type="ORF">L2725_19080</name>
</gene>
<dbReference type="PANTHER" id="PTHR11733">
    <property type="entry name" value="ZINC METALLOPROTEASE FAMILY M13 NEPRILYSIN-RELATED"/>
    <property type="match status" value="1"/>
</dbReference>
<evidence type="ECO:0000259" key="9">
    <source>
        <dbReference type="Pfam" id="PF01431"/>
    </source>
</evidence>
<evidence type="ECO:0000256" key="6">
    <source>
        <dbReference type="ARBA" id="ARBA00022833"/>
    </source>
</evidence>
<dbReference type="Proteomes" id="UP001202831">
    <property type="component" value="Unassembled WGS sequence"/>
</dbReference>
<dbReference type="Gene3D" id="1.10.1380.10">
    <property type="entry name" value="Neutral endopeptidase , domain2"/>
    <property type="match status" value="1"/>
</dbReference>
<dbReference type="Pfam" id="PF01431">
    <property type="entry name" value="Peptidase_M13"/>
    <property type="match status" value="1"/>
</dbReference>
<dbReference type="InterPro" id="IPR000718">
    <property type="entry name" value="Peptidase_M13"/>
</dbReference>
<evidence type="ECO:0000256" key="1">
    <source>
        <dbReference type="ARBA" id="ARBA00001947"/>
    </source>
</evidence>
<dbReference type="InterPro" id="IPR008753">
    <property type="entry name" value="Peptidase_M13_N"/>
</dbReference>
<protein>
    <submittedName>
        <fullName evidence="11">Peptidase M13</fullName>
    </submittedName>
</protein>
<evidence type="ECO:0000259" key="10">
    <source>
        <dbReference type="Pfam" id="PF05649"/>
    </source>
</evidence>
<keyword evidence="7" id="KW-0482">Metalloprotease</keyword>
<dbReference type="EMBL" id="JAKIKT010000009">
    <property type="protein sequence ID" value="MCL2915848.1"/>
    <property type="molecule type" value="Genomic_DNA"/>
</dbReference>